<sequence length="549" mass="64044">MGFQDSFTNQEGSESNLQYDDTAFRYFFLSILAAIIVPLLFSIIKPFVKNPTKSKLQDAYPNNKSIKKFDPWEILNIEPNSDITVIKQAFRKMSRMYHPDVAKDDPEATAKFIMVQKAHECLTDETKRDICAKYGSPDGPGKMNVAIAMPSFLLDKNNHVIILFVFFLILLVILPTVVYMWYKNYNLFDEYGTLKSNYKIFYQGLNENVLIKNLIQILSLCREFKNITINKQQSEDLTKIMKSLDDEFKIPPTLPKEVAPVYILICAHIQRIKVPKTLEKKYDYIIVKCPQLLQSMIALIMSHPLFNRRLPTMQKNQKFFGVEPIKKIISLQQMIVQGMTNKTPDIFQLSYFNQNPSDIRNKKVATIKELIQQSSENRKLNFISDEKEKEEVNKEIDIFPHLEVSHFAGVEGENQITEQDVPKVQVTIKTKNLKKNQIKPLVHAPYFPSFKNEKWHFIIASEKGDVLHYQLIKPEKEIAEESFITRMPLGKFKFHLYVRPDCYLGFDYEDTVTLEIVHSSTVERKIEWHEEDKQLDKQVSLMESMLKQI</sequence>
<dbReference type="PANTHER" id="PTHR24075">
    <property type="entry name" value="SEC63 DOMAIN-CONTAINING"/>
    <property type="match status" value="1"/>
</dbReference>
<dbReference type="Gene3D" id="2.60.40.150">
    <property type="entry name" value="C2 domain"/>
    <property type="match status" value="1"/>
</dbReference>
<keyword evidence="7 9" id="KW-0472">Membrane</keyword>
<dbReference type="GO" id="GO:0008320">
    <property type="term" value="F:protein transmembrane transporter activity"/>
    <property type="evidence" value="ECO:0007669"/>
    <property type="project" value="TreeGrafter"/>
</dbReference>
<dbReference type="OMA" id="LIPCTYI"/>
<dbReference type="Gene3D" id="1.10.287.110">
    <property type="entry name" value="DnaJ domain"/>
    <property type="match status" value="1"/>
</dbReference>
<dbReference type="PROSITE" id="PS50076">
    <property type="entry name" value="DNAJ_2"/>
    <property type="match status" value="1"/>
</dbReference>
<dbReference type="FunCoup" id="A0A0V0QJC5">
    <property type="interactions" value="491"/>
</dbReference>
<evidence type="ECO:0000256" key="8">
    <source>
        <dbReference type="ARBA" id="ARBA00023186"/>
    </source>
</evidence>
<feature type="domain" description="J" evidence="10">
    <location>
        <begin position="70"/>
        <end position="135"/>
    </location>
</feature>
<dbReference type="SUPFAM" id="SSF46565">
    <property type="entry name" value="Chaperone J-domain"/>
    <property type="match status" value="1"/>
</dbReference>
<evidence type="ECO:0000256" key="1">
    <source>
        <dbReference type="ARBA" id="ARBA00004477"/>
    </source>
</evidence>
<dbReference type="AlphaFoldDB" id="A0A0V0QJC5"/>
<dbReference type="SUPFAM" id="SSF158702">
    <property type="entry name" value="Sec63 N-terminal domain-like"/>
    <property type="match status" value="1"/>
</dbReference>
<dbReference type="SUPFAM" id="SSF81296">
    <property type="entry name" value="E set domains"/>
    <property type="match status" value="1"/>
</dbReference>
<evidence type="ECO:0000256" key="7">
    <source>
        <dbReference type="ARBA" id="ARBA00023136"/>
    </source>
</evidence>
<dbReference type="InterPro" id="IPR035892">
    <property type="entry name" value="C2_domain_sf"/>
</dbReference>
<evidence type="ECO:0000313" key="11">
    <source>
        <dbReference type="EMBL" id="KRX02064.1"/>
    </source>
</evidence>
<dbReference type="GO" id="GO:0003723">
    <property type="term" value="F:RNA binding"/>
    <property type="evidence" value="ECO:0007669"/>
    <property type="project" value="TreeGrafter"/>
</dbReference>
<dbReference type="GO" id="GO:0006614">
    <property type="term" value="P:SRP-dependent cotranslational protein targeting to membrane"/>
    <property type="evidence" value="ECO:0007669"/>
    <property type="project" value="TreeGrafter"/>
</dbReference>
<dbReference type="InParanoid" id="A0A0V0QJC5"/>
<evidence type="ECO:0000259" key="10">
    <source>
        <dbReference type="PROSITE" id="PS50076"/>
    </source>
</evidence>
<dbReference type="PANTHER" id="PTHR24075:SF0">
    <property type="entry name" value="TRANSLOCATION PROTEIN SEC63 HOMOLOG"/>
    <property type="match status" value="1"/>
</dbReference>
<dbReference type="Pfam" id="PF00226">
    <property type="entry name" value="DnaJ"/>
    <property type="match status" value="1"/>
</dbReference>
<dbReference type="InterPro" id="IPR004179">
    <property type="entry name" value="Sec63-dom"/>
</dbReference>
<keyword evidence="3 9" id="KW-0812">Transmembrane</keyword>
<evidence type="ECO:0000256" key="3">
    <source>
        <dbReference type="ARBA" id="ARBA00022692"/>
    </source>
</evidence>
<name>A0A0V0QJC5_PSEPJ</name>
<evidence type="ECO:0000313" key="12">
    <source>
        <dbReference type="Proteomes" id="UP000054937"/>
    </source>
</evidence>
<feature type="transmembrane region" description="Helical" evidence="9">
    <location>
        <begin position="160"/>
        <end position="182"/>
    </location>
</feature>
<dbReference type="Gene3D" id="1.10.3380.10">
    <property type="entry name" value="Sec63 N-terminal domain-like domain"/>
    <property type="match status" value="1"/>
</dbReference>
<reference evidence="11 12" key="1">
    <citation type="journal article" date="2015" name="Sci. Rep.">
        <title>Genome of the facultative scuticociliatosis pathogen Pseudocohnilembus persalinus provides insight into its virulence through horizontal gene transfer.</title>
        <authorList>
            <person name="Xiong J."/>
            <person name="Wang G."/>
            <person name="Cheng J."/>
            <person name="Tian M."/>
            <person name="Pan X."/>
            <person name="Warren A."/>
            <person name="Jiang C."/>
            <person name="Yuan D."/>
            <person name="Miao W."/>
        </authorList>
    </citation>
    <scope>NUCLEOTIDE SEQUENCE [LARGE SCALE GENOMIC DNA]</scope>
    <source>
        <strain evidence="11">36N120E</strain>
    </source>
</reference>
<evidence type="ECO:0000256" key="4">
    <source>
        <dbReference type="ARBA" id="ARBA00022824"/>
    </source>
</evidence>
<proteinExistence type="predicted"/>
<dbReference type="GO" id="GO:0031207">
    <property type="term" value="C:Sec62/Sec63 complex"/>
    <property type="evidence" value="ECO:0007669"/>
    <property type="project" value="TreeGrafter"/>
</dbReference>
<keyword evidence="8" id="KW-0143">Chaperone</keyword>
<dbReference type="PRINTS" id="PR00625">
    <property type="entry name" value="JDOMAIN"/>
</dbReference>
<evidence type="ECO:0000256" key="5">
    <source>
        <dbReference type="ARBA" id="ARBA00022927"/>
    </source>
</evidence>
<dbReference type="InterPro" id="IPR001623">
    <property type="entry name" value="DnaJ_domain"/>
</dbReference>
<dbReference type="OrthoDB" id="1734229at2759"/>
<keyword evidence="12" id="KW-1185">Reference proteome</keyword>
<dbReference type="InterPro" id="IPR036869">
    <property type="entry name" value="J_dom_sf"/>
</dbReference>
<evidence type="ECO:0000256" key="6">
    <source>
        <dbReference type="ARBA" id="ARBA00022989"/>
    </source>
</evidence>
<evidence type="ECO:0000256" key="9">
    <source>
        <dbReference type="SAM" id="Phobius"/>
    </source>
</evidence>
<accession>A0A0V0QJC5</accession>
<dbReference type="GO" id="GO:0006620">
    <property type="term" value="P:post-translational protein targeting to endoplasmic reticulum membrane"/>
    <property type="evidence" value="ECO:0007669"/>
    <property type="project" value="TreeGrafter"/>
</dbReference>
<dbReference type="EMBL" id="LDAU01000158">
    <property type="protein sequence ID" value="KRX02064.1"/>
    <property type="molecule type" value="Genomic_DNA"/>
</dbReference>
<gene>
    <name evidence="11" type="ORF">PPERSA_03126</name>
</gene>
<keyword evidence="6 9" id="KW-1133">Transmembrane helix</keyword>
<protein>
    <submittedName>
        <fullName evidence="11">Immunoglobulin E-set</fullName>
    </submittedName>
</protein>
<dbReference type="SMART" id="SM00973">
    <property type="entry name" value="Sec63"/>
    <property type="match status" value="1"/>
</dbReference>
<keyword evidence="2" id="KW-0813">Transport</keyword>
<dbReference type="SMART" id="SM00271">
    <property type="entry name" value="DnaJ"/>
    <property type="match status" value="1"/>
</dbReference>
<evidence type="ECO:0000256" key="2">
    <source>
        <dbReference type="ARBA" id="ARBA00022448"/>
    </source>
</evidence>
<comment type="caution">
    <text evidence="11">The sequence shown here is derived from an EMBL/GenBank/DDBJ whole genome shotgun (WGS) entry which is preliminary data.</text>
</comment>
<keyword evidence="5" id="KW-0653">Protein transport</keyword>
<dbReference type="InterPro" id="IPR014756">
    <property type="entry name" value="Ig_E-set"/>
</dbReference>
<comment type="subcellular location">
    <subcellularLocation>
        <location evidence="1">Endoplasmic reticulum membrane</location>
        <topology evidence="1">Multi-pass membrane protein</topology>
    </subcellularLocation>
</comment>
<feature type="transmembrane region" description="Helical" evidence="9">
    <location>
        <begin position="23"/>
        <end position="44"/>
    </location>
</feature>
<dbReference type="Pfam" id="PF02889">
    <property type="entry name" value="Sec63"/>
    <property type="match status" value="1"/>
</dbReference>
<dbReference type="Proteomes" id="UP000054937">
    <property type="component" value="Unassembled WGS sequence"/>
</dbReference>
<organism evidence="11 12">
    <name type="scientific">Pseudocohnilembus persalinus</name>
    <name type="common">Ciliate</name>
    <dbReference type="NCBI Taxonomy" id="266149"/>
    <lineage>
        <taxon>Eukaryota</taxon>
        <taxon>Sar</taxon>
        <taxon>Alveolata</taxon>
        <taxon>Ciliophora</taxon>
        <taxon>Intramacronucleata</taxon>
        <taxon>Oligohymenophorea</taxon>
        <taxon>Scuticociliatia</taxon>
        <taxon>Philasterida</taxon>
        <taxon>Pseudocohnilembidae</taxon>
        <taxon>Pseudocohnilembus</taxon>
    </lineage>
</organism>
<dbReference type="CDD" id="cd06257">
    <property type="entry name" value="DnaJ"/>
    <property type="match status" value="1"/>
</dbReference>
<keyword evidence="4" id="KW-0256">Endoplasmic reticulum</keyword>